<proteinExistence type="predicted"/>
<protein>
    <submittedName>
        <fullName evidence="1">Uncharacterized protein</fullName>
    </submittedName>
</protein>
<dbReference type="AlphaFoldDB" id="A0A0X1T1R1"/>
<gene>
    <name evidence="1" type="ORF">AWM79_12145</name>
</gene>
<reference evidence="2" key="1">
    <citation type="submission" date="2016-01" db="EMBL/GenBank/DDBJ databases">
        <authorList>
            <person name="Storey N.H."/>
            <person name="Neuman B.W."/>
        </authorList>
    </citation>
    <scope>NUCLEOTIDE SEQUENCE [LARGE SCALE GENOMIC DNA]</scope>
    <source>
        <strain evidence="2">NCPPB 2472</strain>
    </source>
</reference>
<evidence type="ECO:0000313" key="1">
    <source>
        <dbReference type="EMBL" id="AMB86008.1"/>
    </source>
</evidence>
<name>A0A0X1T1R1_PSEAA</name>
<keyword evidence="2" id="KW-1185">Reference proteome</keyword>
<evidence type="ECO:0000313" key="2">
    <source>
        <dbReference type="Proteomes" id="UP000063229"/>
    </source>
</evidence>
<accession>A0A0X1T1R1</accession>
<dbReference type="Proteomes" id="UP000063229">
    <property type="component" value="Chromosome"/>
</dbReference>
<dbReference type="KEGG" id="pagb:AWM79_12145"/>
<sequence length="228" mass="25340">MQLIEALNLIATTVDGIFSKEVFIALAAAYIGARATSRATTKAHEYATQKSKDDEREITENTLRLINAELTTAWDIYMLEYGKELMQLAEDSPHFSIFPIGENPFPIYDSAPSCLANVDPLVSSKIVRIYMRTKGLISMINLNSTDCQAVYNAGRYATQNLVNKAISEGQAINEEGARRLNEYHDFYVQQEAKKLGMGSTANGMKSLTIELDELLTTIKNDIERIVSG</sequence>
<dbReference type="EMBL" id="CP014135">
    <property type="protein sequence ID" value="AMB86008.1"/>
    <property type="molecule type" value="Genomic_DNA"/>
</dbReference>
<dbReference type="STRING" id="46677.AWM79_12145"/>
<organism evidence="1 2">
    <name type="scientific">Pseudomonas agarici</name>
    <dbReference type="NCBI Taxonomy" id="46677"/>
    <lineage>
        <taxon>Bacteria</taxon>
        <taxon>Pseudomonadati</taxon>
        <taxon>Pseudomonadota</taxon>
        <taxon>Gammaproteobacteria</taxon>
        <taxon>Pseudomonadales</taxon>
        <taxon>Pseudomonadaceae</taxon>
        <taxon>Pseudomonas</taxon>
    </lineage>
</organism>
<dbReference type="RefSeq" id="WP_060782925.1">
    <property type="nucleotide sequence ID" value="NZ_CP014135.1"/>
</dbReference>